<dbReference type="Proteomes" id="UP000231358">
    <property type="component" value="Unassembled WGS sequence"/>
</dbReference>
<sequence length="261" mass="30528">MKNEQEKQTRSSSIRPNWILEKLAQPEPDSHAKRHYFIAKFKSDKLEVPLDARDHAYLTGPPIEVNGHLSKDIELYEQGCRHDYDILEKLYGTRRDPLDFYIFMMNQREIIKDHATDVASAQHKCTAKYHERFIALVAAVEDLRDIQAQDPCFLEYEYEFDMPPSYSCDNDSSVAGSGAESGEDGDEPANVYGSDLDFQEKWRNYHLKREKTINLCQSLHFARRREVRSITPPETNSWQNLNAIHWCIYNSAQYDKTMRKK</sequence>
<feature type="region of interest" description="Disordered" evidence="1">
    <location>
        <begin position="169"/>
        <end position="193"/>
    </location>
</feature>
<proteinExistence type="predicted"/>
<dbReference type="EMBL" id="NEXV01000111">
    <property type="protein sequence ID" value="PIG88241.1"/>
    <property type="molecule type" value="Genomic_DNA"/>
</dbReference>
<comment type="caution">
    <text evidence="2">The sequence shown here is derived from an EMBL/GenBank/DDBJ whole genome shotgun (WGS) entry which is preliminary data.</text>
</comment>
<accession>A0A2G7G837</accession>
<evidence type="ECO:0000313" key="2">
    <source>
        <dbReference type="EMBL" id="PIG88241.1"/>
    </source>
</evidence>
<dbReference type="AlphaFoldDB" id="A0A2G7G837"/>
<evidence type="ECO:0000256" key="1">
    <source>
        <dbReference type="SAM" id="MobiDB-lite"/>
    </source>
</evidence>
<feature type="compositionally biased region" description="Low complexity" evidence="1">
    <location>
        <begin position="171"/>
        <end position="180"/>
    </location>
</feature>
<keyword evidence="3" id="KW-1185">Reference proteome</keyword>
<name>A0A2G7G837_9EURO</name>
<organism evidence="2 3">
    <name type="scientific">Aspergillus arachidicola</name>
    <dbReference type="NCBI Taxonomy" id="656916"/>
    <lineage>
        <taxon>Eukaryota</taxon>
        <taxon>Fungi</taxon>
        <taxon>Dikarya</taxon>
        <taxon>Ascomycota</taxon>
        <taxon>Pezizomycotina</taxon>
        <taxon>Eurotiomycetes</taxon>
        <taxon>Eurotiomycetidae</taxon>
        <taxon>Eurotiales</taxon>
        <taxon>Aspergillaceae</taxon>
        <taxon>Aspergillus</taxon>
        <taxon>Aspergillus subgen. Circumdati</taxon>
    </lineage>
</organism>
<reference evidence="2 3" key="1">
    <citation type="submission" date="2017-05" db="EMBL/GenBank/DDBJ databases">
        <title>Genome sequence for an aflatoxigenic pathogen of Argentinian peanut, Aspergillus arachidicola.</title>
        <authorList>
            <person name="Moore G."/>
            <person name="Beltz S.B."/>
            <person name="Mack B.M."/>
        </authorList>
    </citation>
    <scope>NUCLEOTIDE SEQUENCE [LARGE SCALE GENOMIC DNA]</scope>
    <source>
        <strain evidence="2 3">CBS 117610</strain>
    </source>
</reference>
<gene>
    <name evidence="2" type="ORF">AARAC_011512</name>
</gene>
<protein>
    <submittedName>
        <fullName evidence="2">Uncharacterized protein</fullName>
    </submittedName>
</protein>
<evidence type="ECO:0000313" key="3">
    <source>
        <dbReference type="Proteomes" id="UP000231358"/>
    </source>
</evidence>